<keyword evidence="3" id="KW-1185">Reference proteome</keyword>
<dbReference type="Gene3D" id="1.10.30.50">
    <property type="match status" value="1"/>
</dbReference>
<feature type="domain" description="HNH" evidence="1">
    <location>
        <begin position="13"/>
        <end position="45"/>
    </location>
</feature>
<dbReference type="Proteomes" id="UP001157017">
    <property type="component" value="Unassembled WGS sequence"/>
</dbReference>
<evidence type="ECO:0000313" key="2">
    <source>
        <dbReference type="EMBL" id="GMA86827.1"/>
    </source>
</evidence>
<accession>A0ABQ6JGB7</accession>
<name>A0ABQ6JGB7_9ACTN</name>
<reference evidence="3" key="1">
    <citation type="journal article" date="2019" name="Int. J. Syst. Evol. Microbiol.">
        <title>The Global Catalogue of Microorganisms (GCM) 10K type strain sequencing project: providing services to taxonomists for standard genome sequencing and annotation.</title>
        <authorList>
            <consortium name="The Broad Institute Genomics Platform"/>
            <consortium name="The Broad Institute Genome Sequencing Center for Infectious Disease"/>
            <person name="Wu L."/>
            <person name="Ma J."/>
        </authorList>
    </citation>
    <scope>NUCLEOTIDE SEQUENCE [LARGE SCALE GENOMIC DNA]</scope>
    <source>
        <strain evidence="3">NBRC 108730</strain>
    </source>
</reference>
<gene>
    <name evidence="2" type="ORF">GCM10025868_20770</name>
</gene>
<dbReference type="InterPro" id="IPR003615">
    <property type="entry name" value="HNH_nuc"/>
</dbReference>
<comment type="caution">
    <text evidence="2">The sequence shown here is derived from an EMBL/GenBank/DDBJ whole genome shotgun (WGS) entry which is preliminary data.</text>
</comment>
<evidence type="ECO:0000313" key="3">
    <source>
        <dbReference type="Proteomes" id="UP001157017"/>
    </source>
</evidence>
<sequence>MALEHGHCTYGTCTAPAAWCDAHHVVPFSRGGPTDLRNGTLLCGRHHPVVHATGRAGPPNRARAETVARQTIRDLSLRLRTHLLAA</sequence>
<organism evidence="2 3">
    <name type="scientific">Angustibacter aerolatus</name>
    <dbReference type="NCBI Taxonomy" id="1162965"/>
    <lineage>
        <taxon>Bacteria</taxon>
        <taxon>Bacillati</taxon>
        <taxon>Actinomycetota</taxon>
        <taxon>Actinomycetes</taxon>
        <taxon>Kineosporiales</taxon>
        <taxon>Kineosporiaceae</taxon>
    </lineage>
</organism>
<proteinExistence type="predicted"/>
<dbReference type="CDD" id="cd00085">
    <property type="entry name" value="HNHc"/>
    <property type="match status" value="1"/>
</dbReference>
<dbReference type="Pfam" id="PF01844">
    <property type="entry name" value="HNH"/>
    <property type="match status" value="1"/>
</dbReference>
<evidence type="ECO:0000259" key="1">
    <source>
        <dbReference type="Pfam" id="PF01844"/>
    </source>
</evidence>
<protein>
    <recommendedName>
        <fullName evidence="1">HNH domain-containing protein</fullName>
    </recommendedName>
</protein>
<dbReference type="EMBL" id="BSUZ01000001">
    <property type="protein sequence ID" value="GMA86827.1"/>
    <property type="molecule type" value="Genomic_DNA"/>
</dbReference>
<dbReference type="InterPro" id="IPR002711">
    <property type="entry name" value="HNH"/>
</dbReference>